<evidence type="ECO:0000313" key="1">
    <source>
        <dbReference type="EMBL" id="OGM99446.1"/>
    </source>
</evidence>
<evidence type="ECO:0008006" key="3">
    <source>
        <dbReference type="Google" id="ProtNLM"/>
    </source>
</evidence>
<name>A0A1F8EF16_9BACT</name>
<evidence type="ECO:0000313" key="2">
    <source>
        <dbReference type="Proteomes" id="UP000177117"/>
    </source>
</evidence>
<organism evidence="1 2">
    <name type="scientific">Candidatus Yanofskybacteria bacterium RIFCSPHIGHO2_01_FULL_41_53</name>
    <dbReference type="NCBI Taxonomy" id="1802663"/>
    <lineage>
        <taxon>Bacteria</taxon>
        <taxon>Candidatus Yanofskyibacteriota</taxon>
    </lineage>
</organism>
<protein>
    <recommendedName>
        <fullName evidence="3">Homing endonuclease LAGLIDADG domain-containing protein</fullName>
    </recommendedName>
</protein>
<dbReference type="EMBL" id="MGJD01000045">
    <property type="protein sequence ID" value="OGM99446.1"/>
    <property type="molecule type" value="Genomic_DNA"/>
</dbReference>
<dbReference type="AlphaFoldDB" id="A0A1F8EF16"/>
<proteinExistence type="predicted"/>
<comment type="caution">
    <text evidence="1">The sequence shown here is derived from an EMBL/GenBank/DDBJ whole genome shotgun (WGS) entry which is preliminary data.</text>
</comment>
<gene>
    <name evidence="1" type="ORF">A2650_01460</name>
</gene>
<accession>A0A1F8EF16</accession>
<sequence length="198" mass="23567">MEPFRDILNELYIEKKRSVPEIAKVFKCSENRINYWIRKFKIKKRSLSDAMYAKYNPHGDPFSVKEPKTLEEAKLLGLGLGLYWGEGNKKNRNSIRLGNTDPRMIRMFLRFMVDIFGINREKLRFGLQVFDDMQPRKTLNFWLNELKDFQIRKDQFFKITVTPSRSIGNYREKSKFGVMTVHFSNTKLKNIIDNMLPL</sequence>
<dbReference type="Proteomes" id="UP000177117">
    <property type="component" value="Unassembled WGS sequence"/>
</dbReference>
<reference evidence="1 2" key="1">
    <citation type="journal article" date="2016" name="Nat. Commun.">
        <title>Thousands of microbial genomes shed light on interconnected biogeochemical processes in an aquifer system.</title>
        <authorList>
            <person name="Anantharaman K."/>
            <person name="Brown C.T."/>
            <person name="Hug L.A."/>
            <person name="Sharon I."/>
            <person name="Castelle C.J."/>
            <person name="Probst A.J."/>
            <person name="Thomas B.C."/>
            <person name="Singh A."/>
            <person name="Wilkins M.J."/>
            <person name="Karaoz U."/>
            <person name="Brodie E.L."/>
            <person name="Williams K.H."/>
            <person name="Hubbard S.S."/>
            <person name="Banfield J.F."/>
        </authorList>
    </citation>
    <scope>NUCLEOTIDE SEQUENCE [LARGE SCALE GENOMIC DNA]</scope>
</reference>